<gene>
    <name evidence="2" type="ORF">BD311DRAFT_870016</name>
</gene>
<sequence length="637" mass="71662">MRKVLACMKILLPQMHMLAHKESCQIDFAMCYKQGTGHSNGETVEIAWAILNEIGVATREMNGGARHDAICDSINGYNWDKMQGLAEYLAHKLGEKLLLQLDQAVDFAGLTYAAGPDLICEWAEQDIDEEAFTPADYKRRVERRGATFGSVYVLDKSKVPSEGQAYEALMESARSVTSTNADKAVSKAGGKRVRLTPLDVKFIHMGIQISCDQVTVKARVEAFYRARRGQGASDETTRGLRSARATLRERIVKFREQQERCMPALDEALVVEEVDGDDEDPDADDGEDDDTYGLPKEGPEVEILALPSDLGEDAFKRSKCLELAFGEMQIRVGLAYDLIAALKQSIGRKSATVMSKRKHARGQKDNIHANSQITSVHLQIRRLAAQYNDNFTRMNTLSTRLATQDVTATIPKSLKLINPTTDLGANHHVVVPKKTDNPGGFNLQANRNLGDHKAVGSWIFHVTPPGGEDEQEEWEQEAQRVQWFRSRANLARTNEEVNLVYAEARALRRGFLFASDEWLRRDSALPDYASPGATAYAREKSDMFKIMSEECRRLVQTAHDKHYAAMAQDETRQDAFEVTQKQIHLSDDRLNYSLSIRPLMKLVEQHDQEERLAQGLRAARAHRDTRTWDQVQDVLQL</sequence>
<proteinExistence type="predicted"/>
<dbReference type="AlphaFoldDB" id="A0A4Q9M2U4"/>
<dbReference type="InterPro" id="IPR040521">
    <property type="entry name" value="KDZ"/>
</dbReference>
<dbReference type="OrthoDB" id="2771051at2759"/>
<feature type="compositionally biased region" description="Acidic residues" evidence="1">
    <location>
        <begin position="272"/>
        <end position="291"/>
    </location>
</feature>
<name>A0A4Q9M2U4_9APHY</name>
<dbReference type="Proteomes" id="UP000292957">
    <property type="component" value="Unassembled WGS sequence"/>
</dbReference>
<dbReference type="Pfam" id="PF18758">
    <property type="entry name" value="KDZ"/>
    <property type="match status" value="1"/>
</dbReference>
<protein>
    <submittedName>
        <fullName evidence="2">Uncharacterized protein</fullName>
    </submittedName>
</protein>
<organism evidence="2">
    <name type="scientific">Dichomitus squalens</name>
    <dbReference type="NCBI Taxonomy" id="114155"/>
    <lineage>
        <taxon>Eukaryota</taxon>
        <taxon>Fungi</taxon>
        <taxon>Dikarya</taxon>
        <taxon>Basidiomycota</taxon>
        <taxon>Agaricomycotina</taxon>
        <taxon>Agaricomycetes</taxon>
        <taxon>Polyporales</taxon>
        <taxon>Polyporaceae</taxon>
        <taxon>Dichomitus</taxon>
    </lineage>
</organism>
<feature type="region of interest" description="Disordered" evidence="1">
    <location>
        <begin position="272"/>
        <end position="297"/>
    </location>
</feature>
<evidence type="ECO:0000256" key="1">
    <source>
        <dbReference type="SAM" id="MobiDB-lite"/>
    </source>
</evidence>
<dbReference type="EMBL" id="ML143737">
    <property type="protein sequence ID" value="TBU21114.1"/>
    <property type="molecule type" value="Genomic_DNA"/>
</dbReference>
<evidence type="ECO:0000313" key="2">
    <source>
        <dbReference type="EMBL" id="TBU21114.1"/>
    </source>
</evidence>
<accession>A0A4Q9M2U4</accession>
<reference evidence="2" key="1">
    <citation type="submission" date="2019-01" db="EMBL/GenBank/DDBJ databases">
        <title>Draft genome sequences of three monokaryotic isolates of the white-rot basidiomycete fungus Dichomitus squalens.</title>
        <authorList>
            <consortium name="DOE Joint Genome Institute"/>
            <person name="Lopez S.C."/>
            <person name="Andreopoulos B."/>
            <person name="Pangilinan J."/>
            <person name="Lipzen A."/>
            <person name="Riley R."/>
            <person name="Ahrendt S."/>
            <person name="Ng V."/>
            <person name="Barry K."/>
            <person name="Daum C."/>
            <person name="Grigoriev I.V."/>
            <person name="Hilden K.S."/>
            <person name="Makela M.R."/>
            <person name="de Vries R.P."/>
        </authorList>
    </citation>
    <scope>NUCLEOTIDE SEQUENCE [LARGE SCALE GENOMIC DNA]</scope>
    <source>
        <strain evidence="2">OM18370.1</strain>
    </source>
</reference>